<feature type="chain" id="PRO_5020511972" evidence="5">
    <location>
        <begin position="23"/>
        <end position="159"/>
    </location>
</feature>
<comment type="subcellular location">
    <subcellularLocation>
        <location evidence="1">Cell envelope</location>
    </subcellularLocation>
</comment>
<dbReference type="InterPro" id="IPR036249">
    <property type="entry name" value="Thioredoxin-like_sf"/>
</dbReference>
<protein>
    <submittedName>
        <fullName evidence="7">TlpA family protein disulfide reductase</fullName>
    </submittedName>
</protein>
<dbReference type="GO" id="GO:0016491">
    <property type="term" value="F:oxidoreductase activity"/>
    <property type="evidence" value="ECO:0007669"/>
    <property type="project" value="InterPro"/>
</dbReference>
<dbReference type="AlphaFoldDB" id="A0A4R5D4A9"/>
<keyword evidence="5" id="KW-0732">Signal</keyword>
<dbReference type="PROSITE" id="PS51352">
    <property type="entry name" value="THIOREDOXIN_2"/>
    <property type="match status" value="1"/>
</dbReference>
<evidence type="ECO:0000256" key="3">
    <source>
        <dbReference type="ARBA" id="ARBA00023157"/>
    </source>
</evidence>
<evidence type="ECO:0000256" key="2">
    <source>
        <dbReference type="ARBA" id="ARBA00022748"/>
    </source>
</evidence>
<sequence>MINFKDIILACSLVFVMSTASAQVKLGDAFPNIALENNNNVTVSLESFKGKTVLVDFWASWCGPCRLANRKLVKVYETYKDKNFEIVGISLDTDKTKWINAIAKDKMKHQQLIDAKGFDAASAVTFGVEELPAAYLFNNEGILIAINPTEEEIIAQINK</sequence>
<evidence type="ECO:0000313" key="8">
    <source>
        <dbReference type="Proteomes" id="UP000294597"/>
    </source>
</evidence>
<feature type="domain" description="Thioredoxin" evidence="6">
    <location>
        <begin position="24"/>
        <end position="151"/>
    </location>
</feature>
<dbReference type="Proteomes" id="UP000294597">
    <property type="component" value="Unassembled WGS sequence"/>
</dbReference>
<dbReference type="CDD" id="cd02966">
    <property type="entry name" value="TlpA_like_family"/>
    <property type="match status" value="1"/>
</dbReference>
<evidence type="ECO:0000256" key="5">
    <source>
        <dbReference type="SAM" id="SignalP"/>
    </source>
</evidence>
<proteinExistence type="predicted"/>
<feature type="signal peptide" evidence="5">
    <location>
        <begin position="1"/>
        <end position="22"/>
    </location>
</feature>
<keyword evidence="8" id="KW-1185">Reference proteome</keyword>
<dbReference type="InterPro" id="IPR050553">
    <property type="entry name" value="Thioredoxin_ResA/DsbE_sf"/>
</dbReference>
<name>A0A4R5D4A9_9FLAO</name>
<dbReference type="Gene3D" id="3.40.30.10">
    <property type="entry name" value="Glutaredoxin"/>
    <property type="match status" value="1"/>
</dbReference>
<dbReference type="EMBL" id="SMFO01000001">
    <property type="protein sequence ID" value="TDE06361.1"/>
    <property type="molecule type" value="Genomic_DNA"/>
</dbReference>
<keyword evidence="2" id="KW-0201">Cytochrome c-type biogenesis</keyword>
<dbReference type="RefSeq" id="WP_132108595.1">
    <property type="nucleotide sequence ID" value="NZ_SMFO01000001.1"/>
</dbReference>
<evidence type="ECO:0000256" key="4">
    <source>
        <dbReference type="ARBA" id="ARBA00023284"/>
    </source>
</evidence>
<evidence type="ECO:0000256" key="1">
    <source>
        <dbReference type="ARBA" id="ARBA00004196"/>
    </source>
</evidence>
<evidence type="ECO:0000313" key="7">
    <source>
        <dbReference type="EMBL" id="TDE06361.1"/>
    </source>
</evidence>
<dbReference type="GO" id="GO:0017004">
    <property type="term" value="P:cytochrome complex assembly"/>
    <property type="evidence" value="ECO:0007669"/>
    <property type="project" value="UniProtKB-KW"/>
</dbReference>
<dbReference type="Pfam" id="PF00578">
    <property type="entry name" value="AhpC-TSA"/>
    <property type="match status" value="1"/>
</dbReference>
<accession>A0A4R5D4A9</accession>
<comment type="caution">
    <text evidence="7">The sequence shown here is derived from an EMBL/GenBank/DDBJ whole genome shotgun (WGS) entry which is preliminary data.</text>
</comment>
<keyword evidence="3" id="KW-1015">Disulfide bond</keyword>
<gene>
    <name evidence="7" type="ORF">E0F98_01740</name>
</gene>
<organism evidence="7 8">
    <name type="scientific">Flavobacterium hiemivividum</name>
    <dbReference type="NCBI Taxonomy" id="2541734"/>
    <lineage>
        <taxon>Bacteria</taxon>
        <taxon>Pseudomonadati</taxon>
        <taxon>Bacteroidota</taxon>
        <taxon>Flavobacteriia</taxon>
        <taxon>Flavobacteriales</taxon>
        <taxon>Flavobacteriaceae</taxon>
        <taxon>Flavobacterium</taxon>
    </lineage>
</organism>
<dbReference type="GO" id="GO:0016209">
    <property type="term" value="F:antioxidant activity"/>
    <property type="evidence" value="ECO:0007669"/>
    <property type="project" value="InterPro"/>
</dbReference>
<dbReference type="GO" id="GO:0030313">
    <property type="term" value="C:cell envelope"/>
    <property type="evidence" value="ECO:0007669"/>
    <property type="project" value="UniProtKB-SubCell"/>
</dbReference>
<evidence type="ECO:0000259" key="6">
    <source>
        <dbReference type="PROSITE" id="PS51352"/>
    </source>
</evidence>
<dbReference type="InterPro" id="IPR000866">
    <property type="entry name" value="AhpC/TSA"/>
</dbReference>
<dbReference type="PANTHER" id="PTHR42852:SF6">
    <property type="entry name" value="THIOL:DISULFIDE INTERCHANGE PROTEIN DSBE"/>
    <property type="match status" value="1"/>
</dbReference>
<dbReference type="SUPFAM" id="SSF52833">
    <property type="entry name" value="Thioredoxin-like"/>
    <property type="match status" value="1"/>
</dbReference>
<dbReference type="InterPro" id="IPR013766">
    <property type="entry name" value="Thioredoxin_domain"/>
</dbReference>
<reference evidence="7 8" key="1">
    <citation type="submission" date="2019-03" db="EMBL/GenBank/DDBJ databases">
        <title>Flavobacterium TSA-D2 sp. nov., isolated from arctic soil.</title>
        <authorList>
            <person name="Chaudhary D.K."/>
        </authorList>
    </citation>
    <scope>NUCLEOTIDE SEQUENCE [LARGE SCALE GENOMIC DNA]</scope>
    <source>
        <strain evidence="7 8">TSA-D2</strain>
    </source>
</reference>
<dbReference type="PANTHER" id="PTHR42852">
    <property type="entry name" value="THIOL:DISULFIDE INTERCHANGE PROTEIN DSBE"/>
    <property type="match status" value="1"/>
</dbReference>
<keyword evidence="4" id="KW-0676">Redox-active center</keyword>